<dbReference type="Pfam" id="PF09360">
    <property type="entry name" value="zf-CDGSH"/>
    <property type="match status" value="1"/>
</dbReference>
<accession>A0ABW2PDE3</accession>
<evidence type="ECO:0000256" key="4">
    <source>
        <dbReference type="ARBA" id="ARBA00023014"/>
    </source>
</evidence>
<evidence type="ECO:0000256" key="3">
    <source>
        <dbReference type="ARBA" id="ARBA00023004"/>
    </source>
</evidence>
<feature type="region of interest" description="Disordered" evidence="5">
    <location>
        <begin position="1"/>
        <end position="32"/>
    </location>
</feature>
<evidence type="ECO:0000313" key="8">
    <source>
        <dbReference type="Proteomes" id="UP001596496"/>
    </source>
</evidence>
<keyword evidence="3" id="KW-0408">Iron</keyword>
<organism evidence="7 8">
    <name type="scientific">Sphaerisporangium rhizosphaerae</name>
    <dbReference type="NCBI Taxonomy" id="2269375"/>
    <lineage>
        <taxon>Bacteria</taxon>
        <taxon>Bacillati</taxon>
        <taxon>Actinomycetota</taxon>
        <taxon>Actinomycetes</taxon>
        <taxon>Streptosporangiales</taxon>
        <taxon>Streptosporangiaceae</taxon>
        <taxon>Sphaerisporangium</taxon>
    </lineage>
</organism>
<evidence type="ECO:0000256" key="5">
    <source>
        <dbReference type="SAM" id="MobiDB-lite"/>
    </source>
</evidence>
<dbReference type="SMART" id="SM00704">
    <property type="entry name" value="ZnF_CDGSH"/>
    <property type="match status" value="1"/>
</dbReference>
<protein>
    <submittedName>
        <fullName evidence="7">CDGSH iron-sulfur domain-containing protein</fullName>
    </submittedName>
</protein>
<dbReference type="InterPro" id="IPR018967">
    <property type="entry name" value="FeS-contain_CDGSH-typ"/>
</dbReference>
<evidence type="ECO:0000256" key="1">
    <source>
        <dbReference type="ARBA" id="ARBA00022714"/>
    </source>
</evidence>
<keyword evidence="4" id="KW-0411">Iron-sulfur</keyword>
<dbReference type="InterPro" id="IPR042216">
    <property type="entry name" value="MitoNEET_CISD"/>
</dbReference>
<sequence length="97" mass="10415">MRDETGEPGVARSEEDRPREHGGRPAAAEEVTVTACENGPLLVRGPFTLLTQDGRLIDPGRATVALCRCGRSSVKPFCDGSHKAARFRTGTEPQRPG</sequence>
<dbReference type="RefSeq" id="WP_380831344.1">
    <property type="nucleotide sequence ID" value="NZ_JBHTCG010000040.1"/>
</dbReference>
<proteinExistence type="predicted"/>
<evidence type="ECO:0000256" key="2">
    <source>
        <dbReference type="ARBA" id="ARBA00022723"/>
    </source>
</evidence>
<feature type="domain" description="Iron-binding zinc finger CDGSH type" evidence="6">
    <location>
        <begin position="44"/>
        <end position="88"/>
    </location>
</feature>
<reference evidence="8" key="1">
    <citation type="journal article" date="2019" name="Int. J. Syst. Evol. Microbiol.">
        <title>The Global Catalogue of Microorganisms (GCM) 10K type strain sequencing project: providing services to taxonomists for standard genome sequencing and annotation.</title>
        <authorList>
            <consortium name="The Broad Institute Genomics Platform"/>
            <consortium name="The Broad Institute Genome Sequencing Center for Infectious Disease"/>
            <person name="Wu L."/>
            <person name="Ma J."/>
        </authorList>
    </citation>
    <scope>NUCLEOTIDE SEQUENCE [LARGE SCALE GENOMIC DNA]</scope>
    <source>
        <strain evidence="8">CECT 7649</strain>
    </source>
</reference>
<keyword evidence="8" id="KW-1185">Reference proteome</keyword>
<dbReference type="Proteomes" id="UP001596496">
    <property type="component" value="Unassembled WGS sequence"/>
</dbReference>
<dbReference type="Gene3D" id="3.40.5.90">
    <property type="entry name" value="CDGSH iron-sulfur domain, mitoNEET-type"/>
    <property type="match status" value="1"/>
</dbReference>
<name>A0ABW2PDE3_9ACTN</name>
<feature type="compositionally biased region" description="Basic and acidic residues" evidence="5">
    <location>
        <begin position="12"/>
        <end position="23"/>
    </location>
</feature>
<keyword evidence="1" id="KW-0001">2Fe-2S</keyword>
<keyword evidence="2" id="KW-0479">Metal-binding</keyword>
<evidence type="ECO:0000259" key="6">
    <source>
        <dbReference type="SMART" id="SM00704"/>
    </source>
</evidence>
<dbReference type="EMBL" id="JBHTCG010000040">
    <property type="protein sequence ID" value="MFC7387581.1"/>
    <property type="molecule type" value="Genomic_DNA"/>
</dbReference>
<evidence type="ECO:0000313" key="7">
    <source>
        <dbReference type="EMBL" id="MFC7387581.1"/>
    </source>
</evidence>
<comment type="caution">
    <text evidence="7">The sequence shown here is derived from an EMBL/GenBank/DDBJ whole genome shotgun (WGS) entry which is preliminary data.</text>
</comment>
<gene>
    <name evidence="7" type="ORF">ACFQSB_35625</name>
</gene>